<evidence type="ECO:0000259" key="1">
    <source>
        <dbReference type="Pfam" id="PF20167"/>
    </source>
</evidence>
<proteinExistence type="predicted"/>
<reference evidence="2 3" key="1">
    <citation type="journal article" date="2024" name="G3 (Bethesda)">
        <title>Genome assembly of Hibiscus sabdariffa L. provides insights into metabolisms of medicinal natural products.</title>
        <authorList>
            <person name="Kim T."/>
        </authorList>
    </citation>
    <scope>NUCLEOTIDE SEQUENCE [LARGE SCALE GENOMIC DNA]</scope>
    <source>
        <strain evidence="2">TK-2024</strain>
        <tissue evidence="2">Old leaves</tissue>
    </source>
</reference>
<comment type="caution">
    <text evidence="2">The sequence shown here is derived from an EMBL/GenBank/DDBJ whole genome shotgun (WGS) entry which is preliminary data.</text>
</comment>
<dbReference type="Pfam" id="PF20167">
    <property type="entry name" value="Transposase_32"/>
    <property type="match status" value="1"/>
</dbReference>
<gene>
    <name evidence="2" type="ORF">V6N11_058425</name>
</gene>
<evidence type="ECO:0000313" key="2">
    <source>
        <dbReference type="EMBL" id="KAK9044525.1"/>
    </source>
</evidence>
<evidence type="ECO:0000313" key="3">
    <source>
        <dbReference type="Proteomes" id="UP001396334"/>
    </source>
</evidence>
<keyword evidence="3" id="KW-1185">Reference proteome</keyword>
<sequence>MVSASKTPIKEEPHLGFTPEFMSVVVMHKGTCERFDVEYVNNMFNLPCEDDEHESFASSLTSANRNKILADLCEDGTHWIVATKGSQSVKRVALKSQARGQNHFLKVSLILTSHNDTISEERMVLLHSIITGKKIIIGKIIVNKTFNCIETDKALAVNGTVILAATWRQLTKVESKEMEKEKMNEPTPKEPTPANLLMLLPSIA</sequence>
<accession>A0ABR2U4H6</accession>
<dbReference type="Proteomes" id="UP001396334">
    <property type="component" value="Unassembled WGS sequence"/>
</dbReference>
<dbReference type="EMBL" id="JBBPBN010000002">
    <property type="protein sequence ID" value="KAK9044525.1"/>
    <property type="molecule type" value="Genomic_DNA"/>
</dbReference>
<feature type="domain" description="Putative plant transposon protein" evidence="1">
    <location>
        <begin position="25"/>
        <end position="153"/>
    </location>
</feature>
<dbReference type="InterPro" id="IPR046796">
    <property type="entry name" value="Transposase_32_dom"/>
</dbReference>
<organism evidence="2 3">
    <name type="scientific">Hibiscus sabdariffa</name>
    <name type="common">roselle</name>
    <dbReference type="NCBI Taxonomy" id="183260"/>
    <lineage>
        <taxon>Eukaryota</taxon>
        <taxon>Viridiplantae</taxon>
        <taxon>Streptophyta</taxon>
        <taxon>Embryophyta</taxon>
        <taxon>Tracheophyta</taxon>
        <taxon>Spermatophyta</taxon>
        <taxon>Magnoliopsida</taxon>
        <taxon>eudicotyledons</taxon>
        <taxon>Gunneridae</taxon>
        <taxon>Pentapetalae</taxon>
        <taxon>rosids</taxon>
        <taxon>malvids</taxon>
        <taxon>Malvales</taxon>
        <taxon>Malvaceae</taxon>
        <taxon>Malvoideae</taxon>
        <taxon>Hibiscus</taxon>
    </lineage>
</organism>
<name>A0ABR2U4H6_9ROSI</name>
<protein>
    <recommendedName>
        <fullName evidence="1">Putative plant transposon protein domain-containing protein</fullName>
    </recommendedName>
</protein>